<comment type="caution">
    <text evidence="1">The sequence shown here is derived from an EMBL/GenBank/DDBJ whole genome shotgun (WGS) entry which is preliminary data.</text>
</comment>
<accession>A0ABS8N0B8</accession>
<sequence length="144" mass="16670">MNFDTLNSDITCNCTIDAIIDNNSNFALKMNKGMMRDNDFKTYWEKGRRPELMNCTQICSHKGQSLSIVNNSIDLEKIINVYKQLFPFSPSYRTHCAIITLKENSGMVKSTPIEINPFHYDFYKSDDFNIEKIEVHKIISLSDV</sequence>
<dbReference type="RefSeq" id="WP_229991270.1">
    <property type="nucleotide sequence ID" value="NZ_JAJJMO010000001.1"/>
</dbReference>
<evidence type="ECO:0000313" key="1">
    <source>
        <dbReference type="EMBL" id="MCC9074459.1"/>
    </source>
</evidence>
<proteinExistence type="predicted"/>
<gene>
    <name evidence="1" type="ORF">LNQ49_22985</name>
</gene>
<protein>
    <submittedName>
        <fullName evidence="1">Uncharacterized protein</fullName>
    </submittedName>
</protein>
<evidence type="ECO:0000313" key="2">
    <source>
        <dbReference type="Proteomes" id="UP001430919"/>
    </source>
</evidence>
<name>A0ABS8N0B8_9FLAO</name>
<dbReference type="Proteomes" id="UP001430919">
    <property type="component" value="Unassembled WGS sequence"/>
</dbReference>
<keyword evidence="2" id="KW-1185">Reference proteome</keyword>
<dbReference type="EMBL" id="JAJJMO010000001">
    <property type="protein sequence ID" value="MCC9074459.1"/>
    <property type="molecule type" value="Genomic_DNA"/>
</dbReference>
<organism evidence="1 2">
    <name type="scientific">Flavobacterium pisciphilum</name>
    <dbReference type="NCBI Taxonomy" id="2893755"/>
    <lineage>
        <taxon>Bacteria</taxon>
        <taxon>Pseudomonadati</taxon>
        <taxon>Bacteroidota</taxon>
        <taxon>Flavobacteriia</taxon>
        <taxon>Flavobacteriales</taxon>
        <taxon>Flavobacteriaceae</taxon>
        <taxon>Flavobacterium</taxon>
    </lineage>
</organism>
<reference evidence="1" key="1">
    <citation type="submission" date="2021-11" db="EMBL/GenBank/DDBJ databases">
        <title>Description of novel Flavobacterium species.</title>
        <authorList>
            <person name="Saticioglu I.B."/>
            <person name="Ay H."/>
            <person name="Altun S."/>
            <person name="Duman M."/>
        </authorList>
    </citation>
    <scope>NUCLEOTIDE SEQUENCE</scope>
    <source>
        <strain evidence="1">F-65</strain>
    </source>
</reference>